<dbReference type="Gramene" id="EOY06446">
    <property type="protein sequence ID" value="EOY06446"/>
    <property type="gene ID" value="TCM_021163"/>
</dbReference>
<sequence>MLPIVTGVSLKLHWNIIHELLRQWLPLYKELDKNLPVLSHQCEARECVEPTIASCMLKSMVWLLRQSENI</sequence>
<proteinExistence type="predicted"/>
<protein>
    <submittedName>
        <fullName evidence="1">Uncharacterized protein</fullName>
    </submittedName>
</protein>
<name>A0A061ENM5_THECC</name>
<keyword evidence="2" id="KW-1185">Reference proteome</keyword>
<accession>A0A061ENM5</accession>
<dbReference type="EMBL" id="CM001882">
    <property type="protein sequence ID" value="EOY06446.1"/>
    <property type="molecule type" value="Genomic_DNA"/>
</dbReference>
<evidence type="ECO:0000313" key="1">
    <source>
        <dbReference type="EMBL" id="EOY06446.1"/>
    </source>
</evidence>
<dbReference type="HOGENOM" id="CLU_2762977_0_0_1"/>
<dbReference type="Proteomes" id="UP000026915">
    <property type="component" value="Chromosome 4"/>
</dbReference>
<gene>
    <name evidence="1" type="ORF">TCM_021163</name>
</gene>
<organism evidence="1 2">
    <name type="scientific">Theobroma cacao</name>
    <name type="common">Cacao</name>
    <name type="synonym">Cocoa</name>
    <dbReference type="NCBI Taxonomy" id="3641"/>
    <lineage>
        <taxon>Eukaryota</taxon>
        <taxon>Viridiplantae</taxon>
        <taxon>Streptophyta</taxon>
        <taxon>Embryophyta</taxon>
        <taxon>Tracheophyta</taxon>
        <taxon>Spermatophyta</taxon>
        <taxon>Magnoliopsida</taxon>
        <taxon>eudicotyledons</taxon>
        <taxon>Gunneridae</taxon>
        <taxon>Pentapetalae</taxon>
        <taxon>rosids</taxon>
        <taxon>malvids</taxon>
        <taxon>Malvales</taxon>
        <taxon>Malvaceae</taxon>
        <taxon>Byttnerioideae</taxon>
        <taxon>Theobroma</taxon>
    </lineage>
</organism>
<dbReference type="AlphaFoldDB" id="A0A061ENM5"/>
<dbReference type="InParanoid" id="A0A061ENM5"/>
<reference evidence="1 2" key="1">
    <citation type="journal article" date="2013" name="Genome Biol.">
        <title>The genome sequence of the most widely cultivated cacao type and its use to identify candidate genes regulating pod color.</title>
        <authorList>
            <person name="Motamayor J.C."/>
            <person name="Mockaitis K."/>
            <person name="Schmutz J."/>
            <person name="Haiminen N."/>
            <person name="Iii D.L."/>
            <person name="Cornejo O."/>
            <person name="Findley S.D."/>
            <person name="Zheng P."/>
            <person name="Utro F."/>
            <person name="Royaert S."/>
            <person name="Saski C."/>
            <person name="Jenkins J."/>
            <person name="Podicheti R."/>
            <person name="Zhao M."/>
            <person name="Scheffler B.E."/>
            <person name="Stack J.C."/>
            <person name="Feltus F.A."/>
            <person name="Mustiga G.M."/>
            <person name="Amores F."/>
            <person name="Phillips W."/>
            <person name="Marelli J.P."/>
            <person name="May G.D."/>
            <person name="Shapiro H."/>
            <person name="Ma J."/>
            <person name="Bustamante C.D."/>
            <person name="Schnell R.J."/>
            <person name="Main D."/>
            <person name="Gilbert D."/>
            <person name="Parida L."/>
            <person name="Kuhn D.N."/>
        </authorList>
    </citation>
    <scope>NUCLEOTIDE SEQUENCE [LARGE SCALE GENOMIC DNA]</scope>
    <source>
        <strain evidence="2">cv. Matina 1-6</strain>
    </source>
</reference>
<evidence type="ECO:0000313" key="2">
    <source>
        <dbReference type="Proteomes" id="UP000026915"/>
    </source>
</evidence>